<dbReference type="PROSITE" id="PS50878">
    <property type="entry name" value="RT_POL"/>
    <property type="match status" value="1"/>
</dbReference>
<dbReference type="OrthoDB" id="7055795at2"/>
<name>A0A2S9YIZ6_9BACT</name>
<dbReference type="InterPro" id="IPR000123">
    <property type="entry name" value="Reverse_transcriptase_msDNA"/>
</dbReference>
<accession>A0A2S9YIZ6</accession>
<gene>
    <name evidence="12" type="ORF">ENSA5_04480</name>
</gene>
<dbReference type="GO" id="GO:0046872">
    <property type="term" value="F:metal ion binding"/>
    <property type="evidence" value="ECO:0007669"/>
    <property type="project" value="UniProtKB-KW"/>
</dbReference>
<evidence type="ECO:0000256" key="6">
    <source>
        <dbReference type="ARBA" id="ARBA00022918"/>
    </source>
</evidence>
<evidence type="ECO:0000256" key="7">
    <source>
        <dbReference type="ARBA" id="ARBA00023118"/>
    </source>
</evidence>
<feature type="region of interest" description="Disordered" evidence="10">
    <location>
        <begin position="1"/>
        <end position="24"/>
    </location>
</feature>
<keyword evidence="6 12" id="KW-0695">RNA-directed DNA polymerase</keyword>
<comment type="similarity">
    <text evidence="8">Belongs to the bacterial reverse transcriptase family.</text>
</comment>
<dbReference type="GO" id="GO:0003964">
    <property type="term" value="F:RNA-directed DNA polymerase activity"/>
    <property type="evidence" value="ECO:0007669"/>
    <property type="project" value="UniProtKB-KW"/>
</dbReference>
<dbReference type="InterPro" id="IPR043502">
    <property type="entry name" value="DNA/RNA_pol_sf"/>
</dbReference>
<dbReference type="PRINTS" id="PR00866">
    <property type="entry name" value="RNADNAPOLMS"/>
</dbReference>
<dbReference type="EC" id="2.7.7.49" evidence="1"/>
<evidence type="ECO:0000313" key="12">
    <source>
        <dbReference type="EMBL" id="PRQ05022.1"/>
    </source>
</evidence>
<feature type="compositionally biased region" description="Low complexity" evidence="10">
    <location>
        <begin position="1"/>
        <end position="13"/>
    </location>
</feature>
<dbReference type="GO" id="GO:0003723">
    <property type="term" value="F:RNA binding"/>
    <property type="evidence" value="ECO:0007669"/>
    <property type="project" value="InterPro"/>
</dbReference>
<dbReference type="InterPro" id="IPR051083">
    <property type="entry name" value="GrpII_Intron_Splice-Mob/Def"/>
</dbReference>
<evidence type="ECO:0000313" key="13">
    <source>
        <dbReference type="Proteomes" id="UP000237968"/>
    </source>
</evidence>
<evidence type="ECO:0000256" key="2">
    <source>
        <dbReference type="ARBA" id="ARBA00022679"/>
    </source>
</evidence>
<keyword evidence="7" id="KW-0051">Antiviral defense</keyword>
<reference evidence="12 13" key="1">
    <citation type="submission" date="2018-03" db="EMBL/GenBank/DDBJ databases">
        <title>Draft Genome Sequences of the Obligatory Marine Myxobacteria Enhygromyxa salina SWB005.</title>
        <authorList>
            <person name="Poehlein A."/>
            <person name="Moghaddam J.A."/>
            <person name="Harms H."/>
            <person name="Alanjari M."/>
            <person name="Koenig G.M."/>
            <person name="Daniel R."/>
            <person name="Schaeberle T.F."/>
        </authorList>
    </citation>
    <scope>NUCLEOTIDE SEQUENCE [LARGE SCALE GENOMIC DNA]</scope>
    <source>
        <strain evidence="12 13">SWB005</strain>
    </source>
</reference>
<evidence type="ECO:0000256" key="1">
    <source>
        <dbReference type="ARBA" id="ARBA00012493"/>
    </source>
</evidence>
<organism evidence="12 13">
    <name type="scientific">Enhygromyxa salina</name>
    <dbReference type="NCBI Taxonomy" id="215803"/>
    <lineage>
        <taxon>Bacteria</taxon>
        <taxon>Pseudomonadati</taxon>
        <taxon>Myxococcota</taxon>
        <taxon>Polyangia</taxon>
        <taxon>Nannocystales</taxon>
        <taxon>Nannocystaceae</taxon>
        <taxon>Enhygromyxa</taxon>
    </lineage>
</organism>
<keyword evidence="13" id="KW-1185">Reference proteome</keyword>
<dbReference type="PANTHER" id="PTHR34047">
    <property type="entry name" value="NUCLEAR INTRON MATURASE 1, MITOCHONDRIAL-RELATED"/>
    <property type="match status" value="1"/>
</dbReference>
<keyword evidence="5" id="KW-0460">Magnesium</keyword>
<keyword evidence="4" id="KW-0479">Metal-binding</keyword>
<keyword evidence="3" id="KW-0548">Nucleotidyltransferase</keyword>
<dbReference type="InterPro" id="IPR000477">
    <property type="entry name" value="RT_dom"/>
</dbReference>
<dbReference type="PANTHER" id="PTHR34047:SF7">
    <property type="entry name" value="RNA-DIRECTED DNA POLYMERASE"/>
    <property type="match status" value="1"/>
</dbReference>
<dbReference type="Proteomes" id="UP000237968">
    <property type="component" value="Unassembled WGS sequence"/>
</dbReference>
<evidence type="ECO:0000256" key="9">
    <source>
        <dbReference type="ARBA" id="ARBA00048173"/>
    </source>
</evidence>
<evidence type="ECO:0000256" key="10">
    <source>
        <dbReference type="SAM" id="MobiDB-lite"/>
    </source>
</evidence>
<dbReference type="EMBL" id="PVNK01000022">
    <property type="protein sequence ID" value="PRQ05022.1"/>
    <property type="molecule type" value="Genomic_DNA"/>
</dbReference>
<evidence type="ECO:0000259" key="11">
    <source>
        <dbReference type="PROSITE" id="PS50878"/>
    </source>
</evidence>
<evidence type="ECO:0000256" key="4">
    <source>
        <dbReference type="ARBA" id="ARBA00022723"/>
    </source>
</evidence>
<dbReference type="RefSeq" id="WP_106389914.1">
    <property type="nucleotide sequence ID" value="NZ_PVNK01000022.1"/>
</dbReference>
<dbReference type="CDD" id="cd03487">
    <property type="entry name" value="RT_Bac_retron_II"/>
    <property type="match status" value="1"/>
</dbReference>
<sequence>MANDTSTSTSASTPGDLPEWSDIEEAGNIRNWVDAELERRGLRDPGVDTSKLSDKKRKAYKAKREEERKVRRELMAKAWFVYRQNHLVHVGVGVWYHDTADIDRWDAPDLDGRRALNELPELKDVHALAKAIELSIPRLRWLVYHREVDTGTHYHRWTVPKRSGKGKRLISAPKPDLKRVQAWIARNVSEHLPVHGAAHGFLAGRSTLSNARVHAGARAIVKFDIRDFYPTITLRRVKGLFRKAGYGEQVATVLALLTTECPRDEIELGGRVHYVATGPRSLPQGAPTSPSITNALCVHLDARLTGLARKLGFRYTRYADDLTFSFHGQGKIPVGRLQKAVGDIVGDEGFVVHPHKTRVMRSGGRQKVTGLVVNTAPDGQPVARVPRKVIRELRAAIHNREQGKPGKGESLEQLRGMAAYIHMCDPAKGAAFLARINALPAAGGQAKL</sequence>
<dbReference type="AlphaFoldDB" id="A0A2S9YIZ6"/>
<evidence type="ECO:0000256" key="3">
    <source>
        <dbReference type="ARBA" id="ARBA00022695"/>
    </source>
</evidence>
<feature type="domain" description="Reverse transcriptase" evidence="11">
    <location>
        <begin position="153"/>
        <end position="373"/>
    </location>
</feature>
<proteinExistence type="inferred from homology"/>
<dbReference type="Pfam" id="PF00078">
    <property type="entry name" value="RVT_1"/>
    <property type="match status" value="1"/>
</dbReference>
<dbReference type="GO" id="GO:0051607">
    <property type="term" value="P:defense response to virus"/>
    <property type="evidence" value="ECO:0007669"/>
    <property type="project" value="UniProtKB-KW"/>
</dbReference>
<protein>
    <recommendedName>
        <fullName evidence="1">RNA-directed DNA polymerase</fullName>
        <ecNumber evidence="1">2.7.7.49</ecNumber>
    </recommendedName>
</protein>
<dbReference type="SUPFAM" id="SSF56672">
    <property type="entry name" value="DNA/RNA polymerases"/>
    <property type="match status" value="1"/>
</dbReference>
<evidence type="ECO:0000256" key="8">
    <source>
        <dbReference type="ARBA" id="ARBA00034120"/>
    </source>
</evidence>
<comment type="caution">
    <text evidence="12">The sequence shown here is derived from an EMBL/GenBank/DDBJ whole genome shotgun (WGS) entry which is preliminary data.</text>
</comment>
<comment type="catalytic activity">
    <reaction evidence="9">
        <text>DNA(n) + a 2'-deoxyribonucleoside 5'-triphosphate = DNA(n+1) + diphosphate</text>
        <dbReference type="Rhea" id="RHEA:22508"/>
        <dbReference type="Rhea" id="RHEA-COMP:17339"/>
        <dbReference type="Rhea" id="RHEA-COMP:17340"/>
        <dbReference type="ChEBI" id="CHEBI:33019"/>
        <dbReference type="ChEBI" id="CHEBI:61560"/>
        <dbReference type="ChEBI" id="CHEBI:173112"/>
        <dbReference type="EC" id="2.7.7.49"/>
    </reaction>
</comment>
<evidence type="ECO:0000256" key="5">
    <source>
        <dbReference type="ARBA" id="ARBA00022842"/>
    </source>
</evidence>
<keyword evidence="2" id="KW-0808">Transferase</keyword>